<accession>A0ABS5VV25</accession>
<reference evidence="1 2" key="1">
    <citation type="submission" date="2021-05" db="EMBL/GenBank/DDBJ databases">
        <title>A Polyphasic approach of four new species of the genus Ohtaekwangia: Ohtaekwangia histidinii sp. nov., Ohtaekwangia cretensis sp. nov., Ohtaekwangia indiensis sp. nov., Ohtaekwangia reichenbachii sp. nov. from diverse environment.</title>
        <authorList>
            <person name="Octaviana S."/>
        </authorList>
    </citation>
    <scope>NUCLEOTIDE SEQUENCE [LARGE SCALE GENOMIC DNA]</scope>
    <source>
        <strain evidence="1 2">PWU20</strain>
    </source>
</reference>
<dbReference type="Proteomes" id="UP000772618">
    <property type="component" value="Unassembled WGS sequence"/>
</dbReference>
<comment type="caution">
    <text evidence="1">The sequence shown here is derived from an EMBL/GenBank/DDBJ whole genome shotgun (WGS) entry which is preliminary data.</text>
</comment>
<gene>
    <name evidence="1" type="ORF">KK060_15000</name>
</gene>
<sequence length="72" mass="8175">MEEKADLDIGGFCQDLTEEVYLCELKRLCEFMRRYTYLGDKLTDGALKGAGCYAIERQDGKCIRGRNGTMLV</sequence>
<keyword evidence="2" id="KW-1185">Reference proteome</keyword>
<protein>
    <submittedName>
        <fullName evidence="1">Uncharacterized protein</fullName>
    </submittedName>
</protein>
<evidence type="ECO:0000313" key="2">
    <source>
        <dbReference type="Proteomes" id="UP000772618"/>
    </source>
</evidence>
<evidence type="ECO:0000313" key="1">
    <source>
        <dbReference type="EMBL" id="MBT1704599.1"/>
    </source>
</evidence>
<proteinExistence type="predicted"/>
<name>A0ABS5VV25_9BACT</name>
<dbReference type="EMBL" id="JAHESD010000034">
    <property type="protein sequence ID" value="MBT1704599.1"/>
    <property type="molecule type" value="Genomic_DNA"/>
</dbReference>
<organism evidence="1 2">
    <name type="scientific">Chryseosolibacter indicus</name>
    <dbReference type="NCBI Taxonomy" id="2782351"/>
    <lineage>
        <taxon>Bacteria</taxon>
        <taxon>Pseudomonadati</taxon>
        <taxon>Bacteroidota</taxon>
        <taxon>Cytophagia</taxon>
        <taxon>Cytophagales</taxon>
        <taxon>Chryseotaleaceae</taxon>
        <taxon>Chryseosolibacter</taxon>
    </lineage>
</organism>